<accession>A0ABP7L2L6</accession>
<comment type="caution">
    <text evidence="1">The sequence shown here is derived from an EMBL/GenBank/DDBJ whole genome shotgun (WGS) entry which is preliminary data.</text>
</comment>
<gene>
    <name evidence="1" type="ORF">GCM10022276_10170</name>
</gene>
<dbReference type="Proteomes" id="UP001500827">
    <property type="component" value="Unassembled WGS sequence"/>
</dbReference>
<reference evidence="2" key="1">
    <citation type="journal article" date="2019" name="Int. J. Syst. Evol. Microbiol.">
        <title>The Global Catalogue of Microorganisms (GCM) 10K type strain sequencing project: providing services to taxonomists for standard genome sequencing and annotation.</title>
        <authorList>
            <consortium name="The Broad Institute Genomics Platform"/>
            <consortium name="The Broad Institute Genome Sequencing Center for Infectious Disease"/>
            <person name="Wu L."/>
            <person name="Ma J."/>
        </authorList>
    </citation>
    <scope>NUCLEOTIDE SEQUENCE [LARGE SCALE GENOMIC DNA]</scope>
    <source>
        <strain evidence="2">JCM 17543</strain>
    </source>
</reference>
<evidence type="ECO:0000313" key="1">
    <source>
        <dbReference type="EMBL" id="GAA3892941.1"/>
    </source>
</evidence>
<proteinExistence type="predicted"/>
<name>A0ABP7L2L6_9SPHN</name>
<sequence length="55" mass="6241">MEGDKVESNERYYRRRAIEERMAAQRAVTEAARTWHAKLAEDFAARASIVTAVSA</sequence>
<dbReference type="EMBL" id="BAABBM010000001">
    <property type="protein sequence ID" value="GAA3892941.1"/>
    <property type="molecule type" value="Genomic_DNA"/>
</dbReference>
<protein>
    <submittedName>
        <fullName evidence="1">Uncharacterized protein</fullName>
    </submittedName>
</protein>
<organism evidence="1 2">
    <name type="scientific">Sphingomonas limnosediminicola</name>
    <dbReference type="NCBI Taxonomy" id="940133"/>
    <lineage>
        <taxon>Bacteria</taxon>
        <taxon>Pseudomonadati</taxon>
        <taxon>Pseudomonadota</taxon>
        <taxon>Alphaproteobacteria</taxon>
        <taxon>Sphingomonadales</taxon>
        <taxon>Sphingomonadaceae</taxon>
        <taxon>Sphingomonas</taxon>
    </lineage>
</organism>
<keyword evidence="2" id="KW-1185">Reference proteome</keyword>
<evidence type="ECO:0000313" key="2">
    <source>
        <dbReference type="Proteomes" id="UP001500827"/>
    </source>
</evidence>